<dbReference type="Proteomes" id="UP000623269">
    <property type="component" value="Unassembled WGS sequence"/>
</dbReference>
<evidence type="ECO:0000313" key="9">
    <source>
        <dbReference type="Proteomes" id="UP000623269"/>
    </source>
</evidence>
<keyword evidence="4 7" id="KW-0812">Transmembrane</keyword>
<accession>A0A8J7KRI4</accession>
<dbReference type="EMBL" id="JAEAGR010000001">
    <property type="protein sequence ID" value="MBH1939321.1"/>
    <property type="molecule type" value="Genomic_DNA"/>
</dbReference>
<evidence type="ECO:0000256" key="2">
    <source>
        <dbReference type="ARBA" id="ARBA00005262"/>
    </source>
</evidence>
<sequence>MKITGKLFWKLFISTFSLSAFTFGGGYVIVPLMKKKFVEKLMWIDEEEMLNLIAIAQSSPGAIAVNTSILIGYRIAGTFGAVVSVFGTVLPPLIILTVVSFFYSAFRDSVIVSALLKGMQAGVAAVIIDVVFKLAGNVTKGKQMLSIWMMVIAFIATFFFDVNVVIIILICALIGAITVIYREKHGKGRNQ</sequence>
<evidence type="ECO:0000256" key="1">
    <source>
        <dbReference type="ARBA" id="ARBA00004651"/>
    </source>
</evidence>
<dbReference type="GO" id="GO:0005886">
    <property type="term" value="C:plasma membrane"/>
    <property type="evidence" value="ECO:0007669"/>
    <property type="project" value="UniProtKB-SubCell"/>
</dbReference>
<evidence type="ECO:0000256" key="7">
    <source>
        <dbReference type="SAM" id="Phobius"/>
    </source>
</evidence>
<keyword evidence="6 7" id="KW-0472">Membrane</keyword>
<evidence type="ECO:0000313" key="8">
    <source>
        <dbReference type="EMBL" id="MBH1939321.1"/>
    </source>
</evidence>
<evidence type="ECO:0000256" key="4">
    <source>
        <dbReference type="ARBA" id="ARBA00022692"/>
    </source>
</evidence>
<comment type="caution">
    <text evidence="8">The sequence shown here is derived from an EMBL/GenBank/DDBJ whole genome shotgun (WGS) entry which is preliminary data.</text>
</comment>
<keyword evidence="3" id="KW-1003">Cell membrane</keyword>
<feature type="transmembrane region" description="Helical" evidence="7">
    <location>
        <begin position="144"/>
        <end position="160"/>
    </location>
</feature>
<dbReference type="Pfam" id="PF02417">
    <property type="entry name" value="Chromate_transp"/>
    <property type="match status" value="1"/>
</dbReference>
<feature type="transmembrane region" description="Helical" evidence="7">
    <location>
        <begin position="7"/>
        <end position="30"/>
    </location>
</feature>
<proteinExistence type="inferred from homology"/>
<dbReference type="InterPro" id="IPR003370">
    <property type="entry name" value="Chromate_transpt"/>
</dbReference>
<protein>
    <submittedName>
        <fullName evidence="8">Chromate transporter</fullName>
    </submittedName>
</protein>
<keyword evidence="9" id="KW-1185">Reference proteome</keyword>
<feature type="transmembrane region" description="Helical" evidence="7">
    <location>
        <begin position="79"/>
        <end position="103"/>
    </location>
</feature>
<evidence type="ECO:0000256" key="6">
    <source>
        <dbReference type="ARBA" id="ARBA00023136"/>
    </source>
</evidence>
<dbReference type="InterPro" id="IPR052518">
    <property type="entry name" value="CHR_Transporter"/>
</dbReference>
<evidence type="ECO:0000256" key="3">
    <source>
        <dbReference type="ARBA" id="ARBA00022475"/>
    </source>
</evidence>
<feature type="transmembrane region" description="Helical" evidence="7">
    <location>
        <begin position="109"/>
        <end position="132"/>
    </location>
</feature>
<dbReference type="GO" id="GO:0015109">
    <property type="term" value="F:chromate transmembrane transporter activity"/>
    <property type="evidence" value="ECO:0007669"/>
    <property type="project" value="InterPro"/>
</dbReference>
<dbReference type="PANTHER" id="PTHR43663">
    <property type="entry name" value="CHROMATE TRANSPORT PROTEIN-RELATED"/>
    <property type="match status" value="1"/>
</dbReference>
<evidence type="ECO:0000256" key="5">
    <source>
        <dbReference type="ARBA" id="ARBA00022989"/>
    </source>
</evidence>
<dbReference type="AlphaFoldDB" id="A0A8J7KRI4"/>
<comment type="similarity">
    <text evidence="2">Belongs to the chromate ion transporter (CHR) (TC 2.A.51) family.</text>
</comment>
<organism evidence="8 9">
    <name type="scientific">Mobilitalea sibirica</name>
    <dbReference type="NCBI Taxonomy" id="1462919"/>
    <lineage>
        <taxon>Bacteria</taxon>
        <taxon>Bacillati</taxon>
        <taxon>Bacillota</taxon>
        <taxon>Clostridia</taxon>
        <taxon>Lachnospirales</taxon>
        <taxon>Lachnospiraceae</taxon>
        <taxon>Mobilitalea</taxon>
    </lineage>
</organism>
<dbReference type="PANTHER" id="PTHR43663:SF1">
    <property type="entry name" value="CHROMATE TRANSPORTER"/>
    <property type="match status" value="1"/>
</dbReference>
<keyword evidence="5 7" id="KW-1133">Transmembrane helix</keyword>
<reference evidence="8" key="1">
    <citation type="submission" date="2020-12" db="EMBL/GenBank/DDBJ databases">
        <title>M. sibirica DSM 26468T genome.</title>
        <authorList>
            <person name="Thieme N."/>
            <person name="Rettenmaier R."/>
            <person name="Zverlov V."/>
            <person name="Liebl W."/>
        </authorList>
    </citation>
    <scope>NUCLEOTIDE SEQUENCE</scope>
    <source>
        <strain evidence="8">DSM 26468</strain>
    </source>
</reference>
<gene>
    <name evidence="8" type="ORF">I5677_00275</name>
</gene>
<comment type="subcellular location">
    <subcellularLocation>
        <location evidence="1">Cell membrane</location>
        <topology evidence="1">Multi-pass membrane protein</topology>
    </subcellularLocation>
</comment>
<name>A0A8J7KRI4_9FIRM</name>
<dbReference type="RefSeq" id="WP_197659554.1">
    <property type="nucleotide sequence ID" value="NZ_JAEAGR010000001.1"/>
</dbReference>